<dbReference type="Proteomes" id="UP000284361">
    <property type="component" value="Unassembled WGS sequence"/>
</dbReference>
<keyword evidence="1" id="KW-0732">Signal</keyword>
<dbReference type="AlphaFoldDB" id="A0A414FS33"/>
<comment type="caution">
    <text evidence="2">The sequence shown here is derived from an EMBL/GenBank/DDBJ whole genome shotgun (WGS) entry which is preliminary data.</text>
</comment>
<evidence type="ECO:0000313" key="2">
    <source>
        <dbReference type="EMBL" id="RHD53504.1"/>
    </source>
</evidence>
<dbReference type="RefSeq" id="WP_118165319.1">
    <property type="nucleotide sequence ID" value="NZ_QSJG01000021.1"/>
</dbReference>
<name>A0A414FS33_9BACT</name>
<dbReference type="EMBL" id="QSJG01000021">
    <property type="protein sequence ID" value="RHD53504.1"/>
    <property type="molecule type" value="Genomic_DNA"/>
</dbReference>
<accession>A0A414FS33</accession>
<dbReference type="Gene3D" id="2.60.40.2620">
    <property type="entry name" value="Fimbrillin-like"/>
    <property type="match status" value="1"/>
</dbReference>
<dbReference type="CDD" id="cd13120">
    <property type="entry name" value="BF2867_like_N"/>
    <property type="match status" value="1"/>
</dbReference>
<reference evidence="2 3" key="1">
    <citation type="submission" date="2018-08" db="EMBL/GenBank/DDBJ databases">
        <title>A genome reference for cultivated species of the human gut microbiota.</title>
        <authorList>
            <person name="Zou Y."/>
            <person name="Xue W."/>
            <person name="Luo G."/>
        </authorList>
    </citation>
    <scope>NUCLEOTIDE SEQUENCE [LARGE SCALE GENOMIC DNA]</scope>
    <source>
        <strain evidence="2 3">AM31-10</strain>
    </source>
</reference>
<sequence length="320" mass="35475">MKKRILLGASLILSLLASCQQKENLQNVSDELNLSLEASVYASSGSSRVSTDESGVTTFSEGDELGFFMPEENEPVKWTLSGSQWTPEFPLSWKDKVSKFSYCAYYPYSSEATVRGDIPMPDLSLQKGTLAGIGEFDFLTARCEVSYQETDNGKVSFTGESSFRHAYSLISITIKKDLPEENVLISQASFKGDNLFGNSTYHFAESEAEDGISYLELPEIDALALNFEEPVTVVEDTGYTLFLLCNPQDLVEDSEFSISYQRDGISYTASTQKLGNQFAAGKYYQFILKLTKAELSLEGCEVSDWISEKLPEIAIEETPA</sequence>
<dbReference type="CDD" id="cd13121">
    <property type="entry name" value="BF2867_like_C"/>
    <property type="match status" value="1"/>
</dbReference>
<dbReference type="InterPro" id="IPR025049">
    <property type="entry name" value="Mfa-like_1"/>
</dbReference>
<dbReference type="PROSITE" id="PS51257">
    <property type="entry name" value="PROKAR_LIPOPROTEIN"/>
    <property type="match status" value="1"/>
</dbReference>
<evidence type="ECO:0000256" key="1">
    <source>
        <dbReference type="SAM" id="SignalP"/>
    </source>
</evidence>
<dbReference type="Pfam" id="PF13149">
    <property type="entry name" value="Mfa_like_1"/>
    <property type="match status" value="1"/>
</dbReference>
<proteinExistence type="predicted"/>
<dbReference type="InterPro" id="IPR042278">
    <property type="entry name" value="Mfa-like_1_N"/>
</dbReference>
<gene>
    <name evidence="2" type="ORF">DW789_10550</name>
</gene>
<feature type="signal peptide" evidence="1">
    <location>
        <begin position="1"/>
        <end position="19"/>
    </location>
</feature>
<evidence type="ECO:0000313" key="3">
    <source>
        <dbReference type="Proteomes" id="UP000284361"/>
    </source>
</evidence>
<feature type="chain" id="PRO_5019062981" evidence="1">
    <location>
        <begin position="20"/>
        <end position="320"/>
    </location>
</feature>
<organism evidence="2 3">
    <name type="scientific">Phocaeicola plebeius</name>
    <dbReference type="NCBI Taxonomy" id="310297"/>
    <lineage>
        <taxon>Bacteria</taxon>
        <taxon>Pseudomonadati</taxon>
        <taxon>Bacteroidota</taxon>
        <taxon>Bacteroidia</taxon>
        <taxon>Bacteroidales</taxon>
        <taxon>Bacteroidaceae</taxon>
        <taxon>Phocaeicola</taxon>
    </lineage>
</organism>
<protein>
    <submittedName>
        <fullName evidence="2">Fimbrillin family protein</fullName>
    </submittedName>
</protein>
<dbReference type="Gene3D" id="2.60.40.2630">
    <property type="match status" value="1"/>
</dbReference>